<gene>
    <name evidence="1" type="ORF">E2566_02280</name>
</gene>
<evidence type="ECO:0000313" key="2">
    <source>
        <dbReference type="Proteomes" id="UP000502681"/>
    </source>
</evidence>
<sequence>MSTNELIKMWIAGKESLYFFLPDGPYGRPFDNQFFVKKIDSAEKYLVIQFEGDIVLSFIGELKIVDEGCNLLISNYIECKFETKLQAPKCFDYGEVILNGF</sequence>
<reference evidence="1 2" key="1">
    <citation type="submission" date="2019-04" db="EMBL/GenBank/DDBJ databases">
        <title>Whole Genome Sequencing of Pectobacterium punjabense SS95.</title>
        <authorList>
            <person name="Sarfraz S."/>
            <person name="Oulghazi S."/>
            <person name="Roques C."/>
            <person name="Vandecasteele C."/>
            <person name="Faure D."/>
        </authorList>
    </citation>
    <scope>NUCLEOTIDE SEQUENCE [LARGE SCALE GENOMIC DNA]</scope>
    <source>
        <strain evidence="1 2">SS95</strain>
    </source>
</reference>
<dbReference type="GeneID" id="90761765"/>
<proteinExistence type="predicted"/>
<dbReference type="RefSeq" id="WP_107169450.1">
    <property type="nucleotide sequence ID" value="NZ_CP038498.1"/>
</dbReference>
<dbReference type="Proteomes" id="UP000502681">
    <property type="component" value="Chromosome"/>
</dbReference>
<keyword evidence="2" id="KW-1185">Reference proteome</keyword>
<protein>
    <submittedName>
        <fullName evidence="1">Uncharacterized protein</fullName>
    </submittedName>
</protein>
<accession>A0ABX6KXQ3</accession>
<evidence type="ECO:0000313" key="1">
    <source>
        <dbReference type="EMBL" id="QJA18848.1"/>
    </source>
</evidence>
<dbReference type="EMBL" id="CP038498">
    <property type="protein sequence ID" value="QJA18848.1"/>
    <property type="molecule type" value="Genomic_DNA"/>
</dbReference>
<organism evidence="1 2">
    <name type="scientific">Pectobacterium punjabense</name>
    <dbReference type="NCBI Taxonomy" id="2108399"/>
    <lineage>
        <taxon>Bacteria</taxon>
        <taxon>Pseudomonadati</taxon>
        <taxon>Pseudomonadota</taxon>
        <taxon>Gammaproteobacteria</taxon>
        <taxon>Enterobacterales</taxon>
        <taxon>Pectobacteriaceae</taxon>
        <taxon>Pectobacterium</taxon>
    </lineage>
</organism>
<name>A0ABX6KXQ3_9GAMM</name>